<feature type="domain" description="Sushi" evidence="15">
    <location>
        <begin position="621"/>
        <end position="680"/>
    </location>
</feature>
<feature type="domain" description="Sushi" evidence="15">
    <location>
        <begin position="746"/>
        <end position="827"/>
    </location>
</feature>
<dbReference type="GO" id="GO:0004930">
    <property type="term" value="F:G protein-coupled receptor activity"/>
    <property type="evidence" value="ECO:0007669"/>
    <property type="project" value="InterPro"/>
</dbReference>
<evidence type="ECO:0000256" key="2">
    <source>
        <dbReference type="ARBA" id="ARBA00022723"/>
    </source>
</evidence>
<dbReference type="PROSITE" id="PS00018">
    <property type="entry name" value="EF_HAND_1"/>
    <property type="match status" value="1"/>
</dbReference>
<accession>A0A232FA27</accession>
<feature type="disulfide bond" evidence="8">
    <location>
        <begin position="716"/>
        <end position="743"/>
    </location>
</feature>
<dbReference type="SUPFAM" id="SSF47473">
    <property type="entry name" value="EF-hand"/>
    <property type="match status" value="1"/>
</dbReference>
<feature type="transmembrane region" description="Helical" evidence="10">
    <location>
        <begin position="1014"/>
        <end position="1038"/>
    </location>
</feature>
<keyword evidence="2" id="KW-0479">Metal-binding</keyword>
<dbReference type="PROSITE" id="PS50222">
    <property type="entry name" value="EF_HAND_2"/>
    <property type="match status" value="2"/>
</dbReference>
<dbReference type="InterPro" id="IPR000436">
    <property type="entry name" value="Sushi_SCR_CCP_dom"/>
</dbReference>
<dbReference type="SMART" id="SM00607">
    <property type="entry name" value="FTP"/>
    <property type="match status" value="1"/>
</dbReference>
<keyword evidence="6 8" id="KW-1015">Disulfide bond</keyword>
<dbReference type="Gene3D" id="2.60.120.260">
    <property type="entry name" value="Galactose-binding domain-like"/>
    <property type="match status" value="1"/>
</dbReference>
<evidence type="ECO:0000256" key="6">
    <source>
        <dbReference type="ARBA" id="ARBA00023157"/>
    </source>
</evidence>
<dbReference type="Pfam" id="PF00084">
    <property type="entry name" value="Sushi"/>
    <property type="match status" value="11"/>
</dbReference>
<keyword evidence="3 11" id="KW-0732">Signal</keyword>
<dbReference type="Pfam" id="PF00059">
    <property type="entry name" value="Lectin_C"/>
    <property type="match status" value="1"/>
</dbReference>
<feature type="domain" description="Sushi" evidence="15">
    <location>
        <begin position="442"/>
        <end position="501"/>
    </location>
</feature>
<dbReference type="Pfam" id="PF22633">
    <property type="entry name" value="F5_F8_type_C_2"/>
    <property type="match status" value="1"/>
</dbReference>
<evidence type="ECO:0000259" key="15">
    <source>
        <dbReference type="PROSITE" id="PS50923"/>
    </source>
</evidence>
<dbReference type="FunFam" id="2.60.120.260:FF:000105">
    <property type="entry name" value="Sushi, von Willebrand factor type A, EGF and pentraxin domain-containing protein 1"/>
    <property type="match status" value="1"/>
</dbReference>
<dbReference type="InterPro" id="IPR008979">
    <property type="entry name" value="Galactose-bd-like_sf"/>
</dbReference>
<feature type="chain" id="PRO_5012263213" description="Sushi, von Willebrand factor type A, EGF and pentraxin domain-containing protein 1" evidence="11">
    <location>
        <begin position="32"/>
        <end position="1298"/>
    </location>
</feature>
<evidence type="ECO:0000256" key="1">
    <source>
        <dbReference type="ARBA" id="ARBA00022659"/>
    </source>
</evidence>
<gene>
    <name evidence="16" type="ORF">TSAR_015336</name>
</gene>
<dbReference type="Gene3D" id="1.10.238.10">
    <property type="entry name" value="EF-hand"/>
    <property type="match status" value="2"/>
</dbReference>
<evidence type="ECO:0000259" key="13">
    <source>
        <dbReference type="PROSITE" id="PS50222"/>
    </source>
</evidence>
<feature type="domain" description="Sushi" evidence="15">
    <location>
        <begin position="946"/>
        <end position="1004"/>
    </location>
</feature>
<dbReference type="PANTHER" id="PTHR46393">
    <property type="entry name" value="SUSHI DOMAIN-CONTAINING PROTEIN"/>
    <property type="match status" value="1"/>
</dbReference>
<evidence type="ECO:0008006" key="18">
    <source>
        <dbReference type="Google" id="ProtNLM"/>
    </source>
</evidence>
<feature type="disulfide bond" evidence="8">
    <location>
        <begin position="858"/>
        <end position="885"/>
    </location>
</feature>
<feature type="domain" description="EF-hand" evidence="13">
    <location>
        <begin position="1224"/>
        <end position="1259"/>
    </location>
</feature>
<keyword evidence="7" id="KW-0325">Glycoprotein</keyword>
<dbReference type="SUPFAM" id="SSF57535">
    <property type="entry name" value="Complement control module/SCR domain"/>
    <property type="match status" value="11"/>
</dbReference>
<dbReference type="PROSITE" id="PS50923">
    <property type="entry name" value="SUSHI"/>
    <property type="match status" value="11"/>
</dbReference>
<dbReference type="GO" id="GO:0016020">
    <property type="term" value="C:membrane"/>
    <property type="evidence" value="ECO:0007669"/>
    <property type="project" value="InterPro"/>
</dbReference>
<dbReference type="SUPFAM" id="SSF56436">
    <property type="entry name" value="C-type lectin-like"/>
    <property type="match status" value="1"/>
</dbReference>
<keyword evidence="10" id="KW-0812">Transmembrane</keyword>
<organism evidence="16 17">
    <name type="scientific">Trichomalopsis sarcophagae</name>
    <dbReference type="NCBI Taxonomy" id="543379"/>
    <lineage>
        <taxon>Eukaryota</taxon>
        <taxon>Metazoa</taxon>
        <taxon>Ecdysozoa</taxon>
        <taxon>Arthropoda</taxon>
        <taxon>Hexapoda</taxon>
        <taxon>Insecta</taxon>
        <taxon>Pterygota</taxon>
        <taxon>Neoptera</taxon>
        <taxon>Endopterygota</taxon>
        <taxon>Hymenoptera</taxon>
        <taxon>Apocrita</taxon>
        <taxon>Proctotrupomorpha</taxon>
        <taxon>Chalcidoidea</taxon>
        <taxon>Pteromalidae</taxon>
        <taxon>Pteromalinae</taxon>
        <taxon>Trichomalopsis</taxon>
    </lineage>
</organism>
<feature type="signal peptide" evidence="11">
    <location>
        <begin position="1"/>
        <end position="31"/>
    </location>
</feature>
<dbReference type="EMBL" id="NNAY01000629">
    <property type="protein sequence ID" value="OXU27309.1"/>
    <property type="molecule type" value="Genomic_DNA"/>
</dbReference>
<feature type="compositionally biased region" description="Basic and acidic residues" evidence="9">
    <location>
        <begin position="114"/>
        <end position="133"/>
    </location>
</feature>
<feature type="domain" description="G-protein coupled receptors family 2 profile 1" evidence="14">
    <location>
        <begin position="871"/>
        <end position="952"/>
    </location>
</feature>
<evidence type="ECO:0000313" key="17">
    <source>
        <dbReference type="Proteomes" id="UP000215335"/>
    </source>
</evidence>
<keyword evidence="5" id="KW-0106">Calcium</keyword>
<comment type="caution">
    <text evidence="16">The sequence shown here is derived from an EMBL/GenBank/DDBJ whole genome shotgun (WGS) entry which is preliminary data.</text>
</comment>
<feature type="domain" description="C-type lectin" evidence="12">
    <location>
        <begin position="255"/>
        <end position="371"/>
    </location>
</feature>
<keyword evidence="1 8" id="KW-0768">Sushi</keyword>
<dbReference type="SMART" id="SM00032">
    <property type="entry name" value="CCP"/>
    <property type="match status" value="11"/>
</dbReference>
<dbReference type="OrthoDB" id="406096at2759"/>
<feature type="domain" description="Sushi" evidence="15">
    <location>
        <begin position="681"/>
        <end position="745"/>
    </location>
</feature>
<feature type="disulfide bond" evidence="8">
    <location>
        <begin position="472"/>
        <end position="499"/>
    </location>
</feature>
<dbReference type="FunFam" id="1.10.238.10:FF:000007">
    <property type="entry name" value="Putative myosin regulatory light chain sqh"/>
    <property type="match status" value="1"/>
</dbReference>
<feature type="disulfide bond" evidence="8">
    <location>
        <begin position="798"/>
        <end position="825"/>
    </location>
</feature>
<proteinExistence type="predicted"/>
<evidence type="ECO:0000256" key="9">
    <source>
        <dbReference type="SAM" id="MobiDB-lite"/>
    </source>
</evidence>
<evidence type="ECO:0000256" key="5">
    <source>
        <dbReference type="ARBA" id="ARBA00022837"/>
    </source>
</evidence>
<feature type="disulfide bond" evidence="8">
    <location>
        <begin position="975"/>
        <end position="1002"/>
    </location>
</feature>
<dbReference type="SMART" id="SM00054">
    <property type="entry name" value="EFh"/>
    <property type="match status" value="2"/>
</dbReference>
<protein>
    <recommendedName>
        <fullName evidence="18">Sushi, von Willebrand factor type A, EGF and pentraxin domain-containing protein 1</fullName>
    </recommendedName>
</protein>
<evidence type="ECO:0000313" key="16">
    <source>
        <dbReference type="EMBL" id="OXU27309.1"/>
    </source>
</evidence>
<evidence type="ECO:0000259" key="12">
    <source>
        <dbReference type="PROSITE" id="PS50041"/>
    </source>
</evidence>
<feature type="disulfide bond" evidence="8">
    <location>
        <begin position="64"/>
        <end position="91"/>
    </location>
</feature>
<dbReference type="InterPro" id="IPR018378">
    <property type="entry name" value="C-type_lectin_CS"/>
</dbReference>
<evidence type="ECO:0000256" key="11">
    <source>
        <dbReference type="SAM" id="SignalP"/>
    </source>
</evidence>
<evidence type="ECO:0000256" key="3">
    <source>
        <dbReference type="ARBA" id="ARBA00022729"/>
    </source>
</evidence>
<dbReference type="InterPro" id="IPR011992">
    <property type="entry name" value="EF-hand-dom_pair"/>
</dbReference>
<dbReference type="CDD" id="cd00037">
    <property type="entry name" value="CLECT"/>
    <property type="match status" value="1"/>
</dbReference>
<sequence>MLLRKLTPHRRMPQLLPPLLLLLLILSAASATEPRCGHPAVPMNARISLSDESLKVGTTAVYTCDVGYELFGANTLSCGNKGKWQGELPFCGVNVGFRKPANQSTTVRGGDAGHGNDGDLSTEHDGKRCTETQREPSPWWRVDLLKPYSVKVVRVTTRGCCGHQPLQDIEIRVGNSSAELQRNPLCAWFPGTIEEGTTKTFTCARALIGQYVFLQLVGVEGSLSLCEVEVFATDEFSVDRCANAGTPADADLTAFNSTCYEFITNKGDTFQQARNYCKSRGGDLVHGFEGISSTFILNNLERRKSKLKTQLVWIGAQKEPLITVRTWKWVDGEVIQKPHWGKDQPNNYNGEQNCVVLDGGRSWLWNDVGCNLDYLHWICQSTPSTCGSPEKRENTTIVSSKTTIGSTIEYLCPDGHMLLGSKNRMCEPSGFWSGTPPTCKFVDCGPLDDPENGMIKLVDNRTTHGAFADYTCNENYTLVGDAKRRCGDGGIWSGHKPQCLFDWCPEPPQISGGLVSFSGKRAGSIATYSCQNGFVLFGDNVLTCDIGGQWSGRTPQCRYVDCGAPAQISHGMVKLINGTTTVGSRIEYSCDEDFEISGDASQECTIDGKWSYREKPQCYMISCDEPEVSKGSYVTTGSYDYFIHSTIEYHCDPGYLLHGEPKRTCDHNGEWTGDLPYCEYIDCGKVLPIPNGIVNYVNGTQDTRHTFLGSEIVYSCSKNYRLVGTSRRYCLDNGAWSDSTPKCEEIRCPEPVLAKHAILSLTGNDRMYGRTLIRTGTADNTNSGATSYKIGALAKYRCERGYKVVGNPLSSCEENGTWSGSVPQCVYVDCGKPMDIEHGQYTLTSNVTYYGAAVLYECDGNYELDGYARRLCLDNATWSNETPVCKEIKCNEPEKLGMASTQISTYSVGGVAHYNCPRGYYMEGNATRICLQNGSWSGAAPFCFPVDCKHPPTIENGRVIVNSSTTYGGTVEYHCIPPFERVGLFLRKCLDSGMWSGEEPKCEKPTNEVAEPQAIGTSVGIAAGVIIIILIVIGLVYIRLRKATPVKNTENVQAAERKEDQNAAVMSYATLNDGLPNTMYENVPEDGLYDHPYSMSGSTYGYGTGQGRRNYNRSGHYEAEPVIKMSSRKTAGRRATTKKRAQRATSNVFAMFDQAQIAEFKEAFNMIDHNHDGFIDKEDLHDMLASLGKNPTDEYLEGMMNEAPGPINFTMFLTLFGERLQGTDPEDVIKNAFGCFDEENTGHINEERLRELLTTMGDRFTDDDVDEMYREAPIKNTMFDYLEFTRILKHGAKDKDEQ</sequence>
<dbReference type="InterPro" id="IPR016186">
    <property type="entry name" value="C-type_lectin-like/link_sf"/>
</dbReference>
<feature type="domain" description="Sushi" evidence="15">
    <location>
        <begin position="560"/>
        <end position="620"/>
    </location>
</feature>
<dbReference type="InterPro" id="IPR018247">
    <property type="entry name" value="EF_Hand_1_Ca_BS"/>
</dbReference>
<evidence type="ECO:0000256" key="4">
    <source>
        <dbReference type="ARBA" id="ARBA00022737"/>
    </source>
</evidence>
<dbReference type="PANTHER" id="PTHR46393:SF7">
    <property type="entry name" value="COMPLEMENT C2"/>
    <property type="match status" value="1"/>
</dbReference>
<name>A0A232FA27_9HYME</name>
<dbReference type="Gene3D" id="3.10.100.10">
    <property type="entry name" value="Mannose-Binding Protein A, subunit A"/>
    <property type="match status" value="1"/>
</dbReference>
<feature type="domain" description="Sushi" evidence="15">
    <location>
        <begin position="888"/>
        <end position="945"/>
    </location>
</feature>
<dbReference type="SMART" id="SM00034">
    <property type="entry name" value="CLECT"/>
    <property type="match status" value="1"/>
</dbReference>
<feature type="disulfide bond" evidence="8">
    <location>
        <begin position="916"/>
        <end position="943"/>
    </location>
</feature>
<dbReference type="InterPro" id="IPR035976">
    <property type="entry name" value="Sushi/SCR/CCP_sf"/>
</dbReference>
<dbReference type="GO" id="GO:0009791">
    <property type="term" value="P:post-embryonic development"/>
    <property type="evidence" value="ECO:0007669"/>
    <property type="project" value="UniProtKB-ARBA"/>
</dbReference>
<dbReference type="InterPro" id="IPR002048">
    <property type="entry name" value="EF_hand_dom"/>
</dbReference>
<dbReference type="SUPFAM" id="SSF49785">
    <property type="entry name" value="Galactose-binding domain-like"/>
    <property type="match status" value="1"/>
</dbReference>
<dbReference type="STRING" id="543379.A0A232FA27"/>
<dbReference type="PROSITE" id="PS00615">
    <property type="entry name" value="C_TYPE_LECTIN_1"/>
    <property type="match status" value="1"/>
</dbReference>
<feature type="disulfide bond" evidence="8">
    <location>
        <begin position="412"/>
        <end position="439"/>
    </location>
</feature>
<dbReference type="Gene3D" id="2.10.70.10">
    <property type="entry name" value="Complement Module, domain 1"/>
    <property type="match status" value="11"/>
</dbReference>
<feature type="domain" description="Sushi" evidence="15">
    <location>
        <begin position="34"/>
        <end position="93"/>
    </location>
</feature>
<dbReference type="Proteomes" id="UP000215335">
    <property type="component" value="Unassembled WGS sequence"/>
</dbReference>
<dbReference type="CDD" id="cd00033">
    <property type="entry name" value="CCP"/>
    <property type="match status" value="11"/>
</dbReference>
<evidence type="ECO:0000256" key="7">
    <source>
        <dbReference type="ARBA" id="ARBA00023180"/>
    </source>
</evidence>
<keyword evidence="10" id="KW-1133">Transmembrane helix</keyword>
<dbReference type="InterPro" id="IPR016187">
    <property type="entry name" value="CTDL_fold"/>
</dbReference>
<dbReference type="InterPro" id="IPR001304">
    <property type="entry name" value="C-type_lectin-like"/>
</dbReference>
<evidence type="ECO:0000256" key="10">
    <source>
        <dbReference type="SAM" id="Phobius"/>
    </source>
</evidence>
<dbReference type="Pfam" id="PF13499">
    <property type="entry name" value="EF-hand_7"/>
    <property type="match status" value="1"/>
</dbReference>
<feature type="domain" description="Sushi" evidence="15">
    <location>
        <begin position="384"/>
        <end position="441"/>
    </location>
</feature>
<evidence type="ECO:0000256" key="8">
    <source>
        <dbReference type="PROSITE-ProRule" id="PRU00302"/>
    </source>
</evidence>
<feature type="domain" description="Sushi" evidence="15">
    <location>
        <begin position="502"/>
        <end position="559"/>
    </location>
</feature>
<dbReference type="CDD" id="cd00051">
    <property type="entry name" value="EFh"/>
    <property type="match status" value="1"/>
</dbReference>
<reference evidence="16 17" key="1">
    <citation type="journal article" date="2017" name="Curr. Biol.">
        <title>The Evolution of Venom by Co-option of Single-Copy Genes.</title>
        <authorList>
            <person name="Martinson E.O."/>
            <person name="Mrinalini"/>
            <person name="Kelkar Y.D."/>
            <person name="Chang C.H."/>
            <person name="Werren J.H."/>
        </authorList>
    </citation>
    <scope>NUCLEOTIDE SEQUENCE [LARGE SCALE GENOMIC DNA]</scope>
    <source>
        <strain evidence="16 17">Alberta</strain>
        <tissue evidence="16">Whole body</tissue>
    </source>
</reference>
<dbReference type="InterPro" id="IPR001879">
    <property type="entry name" value="GPCR_2_extracellular_dom"/>
</dbReference>
<keyword evidence="4" id="KW-0677">Repeat</keyword>
<dbReference type="PROSITE" id="PS50041">
    <property type="entry name" value="C_TYPE_LECTIN_2"/>
    <property type="match status" value="1"/>
</dbReference>
<feature type="disulfide bond" evidence="8">
    <location>
        <begin position="530"/>
        <end position="557"/>
    </location>
</feature>
<feature type="region of interest" description="Disordered" evidence="9">
    <location>
        <begin position="102"/>
        <end position="133"/>
    </location>
</feature>
<keyword evidence="17" id="KW-1185">Reference proteome</keyword>
<dbReference type="InterPro" id="IPR006585">
    <property type="entry name" value="FTP1"/>
</dbReference>
<feature type="domain" description="Sushi" evidence="15">
    <location>
        <begin position="828"/>
        <end position="887"/>
    </location>
</feature>
<evidence type="ECO:0000259" key="14">
    <source>
        <dbReference type="PROSITE" id="PS50227"/>
    </source>
</evidence>
<comment type="caution">
    <text evidence="8">Lacks conserved residue(s) required for the propagation of feature annotation.</text>
</comment>
<feature type="domain" description="EF-hand" evidence="13">
    <location>
        <begin position="1155"/>
        <end position="1190"/>
    </location>
</feature>
<keyword evidence="10" id="KW-0472">Membrane</keyword>
<dbReference type="GO" id="GO:0005509">
    <property type="term" value="F:calcium ion binding"/>
    <property type="evidence" value="ECO:0007669"/>
    <property type="project" value="InterPro"/>
</dbReference>
<dbReference type="PROSITE" id="PS50227">
    <property type="entry name" value="G_PROTEIN_RECEP_F2_3"/>
    <property type="match status" value="1"/>
</dbReference>
<feature type="disulfide bond" evidence="8">
    <location>
        <begin position="651"/>
        <end position="678"/>
    </location>
</feature>